<sequence>MRTVDQIKRKYNELAAQKQTFENRASSTDPSEQQALQSQIARLEEQMLLLEWVLNAPIGSYHS</sequence>
<evidence type="ECO:0000313" key="2">
    <source>
        <dbReference type="EMBL" id="KIL35249.1"/>
    </source>
</evidence>
<evidence type="ECO:0000313" key="3">
    <source>
        <dbReference type="Proteomes" id="UP000054526"/>
    </source>
</evidence>
<protein>
    <submittedName>
        <fullName evidence="2">Uncharacterized protein</fullName>
    </submittedName>
</protein>
<evidence type="ECO:0000256" key="1">
    <source>
        <dbReference type="SAM" id="MobiDB-lite"/>
    </source>
</evidence>
<dbReference type="Proteomes" id="UP000054526">
    <property type="component" value="Unassembled WGS sequence"/>
</dbReference>
<keyword evidence="3" id="KW-1185">Reference proteome</keyword>
<accession>A0ABR5A2G3</accession>
<gene>
    <name evidence="2" type="ORF">SD71_14490</name>
</gene>
<dbReference type="RefSeq" id="WP_041064554.1">
    <property type="nucleotide sequence ID" value="NZ_JXAL01000023.1"/>
</dbReference>
<comment type="caution">
    <text evidence="2">The sequence shown here is derived from an EMBL/GenBank/DDBJ whole genome shotgun (WGS) entry which is preliminary data.</text>
</comment>
<organism evidence="2 3">
    <name type="scientific">Cohnella kolymensis</name>
    <dbReference type="NCBI Taxonomy" id="1590652"/>
    <lineage>
        <taxon>Bacteria</taxon>
        <taxon>Bacillati</taxon>
        <taxon>Bacillota</taxon>
        <taxon>Bacilli</taxon>
        <taxon>Bacillales</taxon>
        <taxon>Paenibacillaceae</taxon>
        <taxon>Cohnella</taxon>
    </lineage>
</organism>
<feature type="region of interest" description="Disordered" evidence="1">
    <location>
        <begin position="18"/>
        <end position="37"/>
    </location>
</feature>
<dbReference type="EMBL" id="JXAL01000023">
    <property type="protein sequence ID" value="KIL35249.1"/>
    <property type="molecule type" value="Genomic_DNA"/>
</dbReference>
<proteinExistence type="predicted"/>
<reference evidence="2 3" key="1">
    <citation type="submission" date="2014-12" db="EMBL/GenBank/DDBJ databases">
        <title>Draft genome sequence of Cohnella kolymensis strain B-2846.</title>
        <authorList>
            <person name="Karlyshev A.V."/>
            <person name="Kudryashova E.B."/>
        </authorList>
    </citation>
    <scope>NUCLEOTIDE SEQUENCE [LARGE SCALE GENOMIC DNA]</scope>
    <source>
        <strain evidence="2 3">VKM B-2846</strain>
    </source>
</reference>
<name>A0ABR5A2G3_9BACL</name>